<dbReference type="InterPro" id="IPR015876">
    <property type="entry name" value="Acyl-CoA_DS"/>
</dbReference>
<keyword evidence="6 13" id="KW-1133">Transmembrane helix</keyword>
<evidence type="ECO:0000256" key="2">
    <source>
        <dbReference type="ARBA" id="ARBA00009295"/>
    </source>
</evidence>
<dbReference type="GO" id="GO:0006636">
    <property type="term" value="P:unsaturated fatty acid biosynthetic process"/>
    <property type="evidence" value="ECO:0007669"/>
    <property type="project" value="TreeGrafter"/>
</dbReference>
<proteinExistence type="inferred from homology"/>
<dbReference type="PRINTS" id="PR00075">
    <property type="entry name" value="FACDDSATRASE"/>
</dbReference>
<evidence type="ECO:0000313" key="16">
    <source>
        <dbReference type="Proteomes" id="UP001367676"/>
    </source>
</evidence>
<dbReference type="GO" id="GO:0004768">
    <property type="term" value="F:stearoyl-CoA 9-desaturase activity"/>
    <property type="evidence" value="ECO:0007669"/>
    <property type="project" value="TreeGrafter"/>
</dbReference>
<keyword evidence="7 12" id="KW-0560">Oxidoreductase</keyword>
<evidence type="ECO:0000256" key="3">
    <source>
        <dbReference type="ARBA" id="ARBA00022516"/>
    </source>
</evidence>
<evidence type="ECO:0000256" key="13">
    <source>
        <dbReference type="SAM" id="Phobius"/>
    </source>
</evidence>
<accession>A0AAN9TF71</accession>
<evidence type="ECO:0000256" key="4">
    <source>
        <dbReference type="ARBA" id="ARBA00022692"/>
    </source>
</evidence>
<organism evidence="15 16">
    <name type="scientific">Parthenolecanium corni</name>
    <dbReference type="NCBI Taxonomy" id="536013"/>
    <lineage>
        <taxon>Eukaryota</taxon>
        <taxon>Metazoa</taxon>
        <taxon>Ecdysozoa</taxon>
        <taxon>Arthropoda</taxon>
        <taxon>Hexapoda</taxon>
        <taxon>Insecta</taxon>
        <taxon>Pterygota</taxon>
        <taxon>Neoptera</taxon>
        <taxon>Paraneoptera</taxon>
        <taxon>Hemiptera</taxon>
        <taxon>Sternorrhyncha</taxon>
        <taxon>Coccoidea</taxon>
        <taxon>Coccidae</taxon>
        <taxon>Parthenolecanium</taxon>
    </lineage>
</organism>
<dbReference type="AlphaFoldDB" id="A0AAN9TF71"/>
<dbReference type="GO" id="GO:0005789">
    <property type="term" value="C:endoplasmic reticulum membrane"/>
    <property type="evidence" value="ECO:0007669"/>
    <property type="project" value="TreeGrafter"/>
</dbReference>
<dbReference type="CDD" id="cd03505">
    <property type="entry name" value="Delta9-FADS-like"/>
    <property type="match status" value="1"/>
</dbReference>
<comment type="subcellular location">
    <subcellularLocation>
        <location evidence="1">Membrane</location>
        <topology evidence="1">Multi-pass membrane protein</topology>
    </subcellularLocation>
</comment>
<keyword evidence="10 13" id="KW-0472">Membrane</keyword>
<sequence length="344" mass="39961">MKNEVQSDFQDGPPLKNEVKITLAPLSRVKYNAISLVIAHIFAAMGLYYIIRGQVKLQTLSATFVMIVLSQFGSVVGAHRMWSHNSFKPTLPLKVFLLFCQTLSTQGSAFHWARLHRVHHKYVDTSKDPYNANAGFFFSHIGWLLVQPNPETREAVSKVWMDDLKKDRLVMFQHKLYWGLTVPVSIIIPGLIPWYFWNESFIISNCVAVYLRLVLWLHATFTINSFAHFYGTKPFDKNIRATDNKITWFATLGDEGWHNYHHAFPWDYKPSEWWGYQNGIGTIFIDLCARLGLAYDLKTTSPEMSTKRRQRTGDLSCHVWGWYDENVSPMDRQSTVIRYKEKNI</sequence>
<feature type="transmembrane region" description="Helical" evidence="13">
    <location>
        <begin position="31"/>
        <end position="51"/>
    </location>
</feature>
<comment type="domain">
    <text evidence="12">The histidine box domains are involved in binding the catalytic metal ions.</text>
</comment>
<comment type="caution">
    <text evidence="15">The sequence shown here is derived from an EMBL/GenBank/DDBJ whole genome shotgun (WGS) entry which is preliminary data.</text>
</comment>
<evidence type="ECO:0000256" key="9">
    <source>
        <dbReference type="ARBA" id="ARBA00023098"/>
    </source>
</evidence>
<keyword evidence="11 12" id="KW-0275">Fatty acid biosynthesis</keyword>
<keyword evidence="9" id="KW-0443">Lipid metabolism</keyword>
<protein>
    <recommendedName>
        <fullName evidence="14">Fatty acid desaturase domain-containing protein</fullName>
    </recommendedName>
</protein>
<dbReference type="Proteomes" id="UP001367676">
    <property type="component" value="Unassembled WGS sequence"/>
</dbReference>
<feature type="transmembrane region" description="Helical" evidence="13">
    <location>
        <begin position="57"/>
        <end position="78"/>
    </location>
</feature>
<evidence type="ECO:0000256" key="11">
    <source>
        <dbReference type="ARBA" id="ARBA00023160"/>
    </source>
</evidence>
<name>A0AAN9TF71_9HEMI</name>
<evidence type="ECO:0000256" key="6">
    <source>
        <dbReference type="ARBA" id="ARBA00022989"/>
    </source>
</evidence>
<dbReference type="Pfam" id="PF00487">
    <property type="entry name" value="FA_desaturase"/>
    <property type="match status" value="1"/>
</dbReference>
<evidence type="ECO:0000256" key="5">
    <source>
        <dbReference type="ARBA" id="ARBA00022832"/>
    </source>
</evidence>
<evidence type="ECO:0000256" key="1">
    <source>
        <dbReference type="ARBA" id="ARBA00004141"/>
    </source>
</evidence>
<comment type="cofactor">
    <cofactor evidence="12">
        <name>Fe(2+)</name>
        <dbReference type="ChEBI" id="CHEBI:29033"/>
    </cofactor>
</comment>
<dbReference type="GO" id="GO:0005506">
    <property type="term" value="F:iron ion binding"/>
    <property type="evidence" value="ECO:0007669"/>
    <property type="project" value="TreeGrafter"/>
</dbReference>
<comment type="similarity">
    <text evidence="2 12">Belongs to the fatty acid desaturase type 1 family.</text>
</comment>
<keyword evidence="4 12" id="KW-0812">Transmembrane</keyword>
<dbReference type="PANTHER" id="PTHR11351">
    <property type="entry name" value="ACYL-COA DESATURASE"/>
    <property type="match status" value="1"/>
</dbReference>
<keyword evidence="8" id="KW-0408">Iron</keyword>
<dbReference type="EMBL" id="JBBCAQ010000032">
    <property type="protein sequence ID" value="KAK7584079.1"/>
    <property type="molecule type" value="Genomic_DNA"/>
</dbReference>
<evidence type="ECO:0000256" key="12">
    <source>
        <dbReference type="RuleBase" id="RU000581"/>
    </source>
</evidence>
<keyword evidence="16" id="KW-1185">Reference proteome</keyword>
<evidence type="ECO:0000313" key="15">
    <source>
        <dbReference type="EMBL" id="KAK7584079.1"/>
    </source>
</evidence>
<keyword evidence="3 12" id="KW-0444">Lipid biosynthesis</keyword>
<feature type="domain" description="Fatty acid desaturase" evidence="14">
    <location>
        <begin position="65"/>
        <end position="265"/>
    </location>
</feature>
<reference evidence="15 16" key="1">
    <citation type="submission" date="2024-03" db="EMBL/GenBank/DDBJ databases">
        <title>Adaptation during the transition from Ophiocordyceps entomopathogen to insect associate is accompanied by gene loss and intensified selection.</title>
        <authorList>
            <person name="Ward C.M."/>
            <person name="Onetto C.A."/>
            <person name="Borneman A.R."/>
        </authorList>
    </citation>
    <scope>NUCLEOTIDE SEQUENCE [LARGE SCALE GENOMIC DNA]</scope>
    <source>
        <strain evidence="15">AWRI1</strain>
        <tissue evidence="15">Single Adult Female</tissue>
    </source>
</reference>
<feature type="transmembrane region" description="Helical" evidence="13">
    <location>
        <begin position="176"/>
        <end position="197"/>
    </location>
</feature>
<dbReference type="PANTHER" id="PTHR11351:SF31">
    <property type="entry name" value="DESATURASE 1, ISOFORM A-RELATED"/>
    <property type="match status" value="1"/>
</dbReference>
<dbReference type="InterPro" id="IPR005804">
    <property type="entry name" value="FA_desaturase_dom"/>
</dbReference>
<keyword evidence="5" id="KW-0276">Fatty acid metabolism</keyword>
<evidence type="ECO:0000256" key="7">
    <source>
        <dbReference type="ARBA" id="ARBA00023002"/>
    </source>
</evidence>
<feature type="transmembrane region" description="Helical" evidence="13">
    <location>
        <begin position="209"/>
        <end position="230"/>
    </location>
</feature>
<evidence type="ECO:0000256" key="8">
    <source>
        <dbReference type="ARBA" id="ARBA00023004"/>
    </source>
</evidence>
<evidence type="ECO:0000259" key="14">
    <source>
        <dbReference type="Pfam" id="PF00487"/>
    </source>
</evidence>
<gene>
    <name evidence="15" type="ORF">V9T40_005042</name>
</gene>
<evidence type="ECO:0000256" key="10">
    <source>
        <dbReference type="ARBA" id="ARBA00023136"/>
    </source>
</evidence>